<sequence length="100" mass="11231">MGGMVKGLDLLVMYYYMVGFYKNLSVALKKKGDLLNFIISRDKQVSGKSNVDLGISASTTLLQSVSFGLRRLRDEISTVIWMDNICSFASFLFLFTCLIL</sequence>
<organism evidence="2">
    <name type="scientific">Brassica napus</name>
    <name type="common">Rape</name>
    <dbReference type="NCBI Taxonomy" id="3708"/>
    <lineage>
        <taxon>Eukaryota</taxon>
        <taxon>Viridiplantae</taxon>
        <taxon>Streptophyta</taxon>
        <taxon>Embryophyta</taxon>
        <taxon>Tracheophyta</taxon>
        <taxon>Spermatophyta</taxon>
        <taxon>Magnoliopsida</taxon>
        <taxon>eudicotyledons</taxon>
        <taxon>Gunneridae</taxon>
        <taxon>Pentapetalae</taxon>
        <taxon>rosids</taxon>
        <taxon>malvids</taxon>
        <taxon>Brassicales</taxon>
        <taxon>Brassicaceae</taxon>
        <taxon>Brassiceae</taxon>
        <taxon>Brassica</taxon>
    </lineage>
</organism>
<dbReference type="Proteomes" id="UP001295469">
    <property type="component" value="Chromosome C08"/>
</dbReference>
<proteinExistence type="predicted"/>
<protein>
    <submittedName>
        <fullName evidence="2">(rape) hypothetical protein</fullName>
    </submittedName>
</protein>
<dbReference type="EMBL" id="HG994372">
    <property type="protein sequence ID" value="CAF2113562.1"/>
    <property type="molecule type" value="Genomic_DNA"/>
</dbReference>
<feature type="transmembrane region" description="Helical" evidence="1">
    <location>
        <begin position="12"/>
        <end position="28"/>
    </location>
</feature>
<evidence type="ECO:0000256" key="1">
    <source>
        <dbReference type="SAM" id="Phobius"/>
    </source>
</evidence>
<dbReference type="AlphaFoldDB" id="A0A816UZ73"/>
<accession>A0A816UZ73</accession>
<gene>
    <name evidence="2" type="ORF">DARMORV10_C08P37140.1</name>
</gene>
<evidence type="ECO:0000313" key="2">
    <source>
        <dbReference type="EMBL" id="CAF2113562.1"/>
    </source>
</evidence>
<keyword evidence="1" id="KW-0812">Transmembrane</keyword>
<reference evidence="2" key="1">
    <citation type="submission" date="2021-01" db="EMBL/GenBank/DDBJ databases">
        <authorList>
            <consortium name="Genoscope - CEA"/>
            <person name="William W."/>
        </authorList>
    </citation>
    <scope>NUCLEOTIDE SEQUENCE</scope>
</reference>
<keyword evidence="1" id="KW-0472">Membrane</keyword>
<name>A0A816UZ73_BRANA</name>
<feature type="transmembrane region" description="Helical" evidence="1">
    <location>
        <begin position="79"/>
        <end position="99"/>
    </location>
</feature>
<keyword evidence="1" id="KW-1133">Transmembrane helix</keyword>